<accession>A0A1Z1MB94</accession>
<gene>
    <name evidence="1" type="primary">orf38</name>
</gene>
<proteinExistence type="predicted"/>
<name>A0A1Z1MB94_9FLOR</name>
<dbReference type="RefSeq" id="YP_009394631.1">
    <property type="nucleotide sequence ID" value="NC_035273.1"/>
</dbReference>
<evidence type="ECO:0000313" key="1">
    <source>
        <dbReference type="EMBL" id="ARW63193.1"/>
    </source>
</evidence>
<sequence length="38" mass="4466">MKAQKFFKPIINLMNKMKIKITNKKNINDLKVLVDSNC</sequence>
<organism evidence="1">
    <name type="scientific">Vertebrata thuyoides</name>
    <dbReference type="NCBI Taxonomy" id="2006970"/>
    <lineage>
        <taxon>Eukaryota</taxon>
        <taxon>Rhodophyta</taxon>
        <taxon>Florideophyceae</taxon>
        <taxon>Rhodymeniophycidae</taxon>
        <taxon>Ceramiales</taxon>
        <taxon>Rhodomelaceae</taxon>
        <taxon>Polysiphonioideae</taxon>
        <taxon>Vertebrata</taxon>
    </lineage>
</organism>
<keyword evidence="1" id="KW-0150">Chloroplast</keyword>
<protein>
    <submittedName>
        <fullName evidence="1">Uncharacterized protein</fullName>
    </submittedName>
</protein>
<keyword evidence="1" id="KW-0934">Plastid</keyword>
<reference evidence="1" key="1">
    <citation type="journal article" date="2017" name="J. Phycol.">
        <title>Analysis of chloroplast genomes and a supermatrix inform reclassification of the Rhodomelaceae (Rhodophyta).</title>
        <authorList>
            <person name="Diaz-Tapia P."/>
            <person name="Maggs C.A."/>
            <person name="West J.A."/>
            <person name="Verbruggen H."/>
        </authorList>
    </citation>
    <scope>NUCLEOTIDE SEQUENCE</scope>
    <source>
        <strain evidence="1">PD546</strain>
    </source>
</reference>
<geneLocation type="chloroplast" evidence="1"/>
<dbReference type="EMBL" id="MF101426">
    <property type="protein sequence ID" value="ARW63193.1"/>
    <property type="molecule type" value="Genomic_DNA"/>
</dbReference>
<dbReference type="AlphaFoldDB" id="A0A1Z1MB94"/>
<dbReference type="GeneID" id="33356518"/>